<dbReference type="EMBL" id="KY223999">
    <property type="protein sequence ID" value="APQ42183.1"/>
    <property type="molecule type" value="Genomic_DNA"/>
</dbReference>
<proteinExistence type="predicted"/>
<evidence type="ECO:0000313" key="3">
    <source>
        <dbReference type="Proteomes" id="UP000225965"/>
    </source>
</evidence>
<evidence type="ECO:0000256" key="1">
    <source>
        <dbReference type="SAM" id="MobiDB-lite"/>
    </source>
</evidence>
<evidence type="ECO:0000313" key="2">
    <source>
        <dbReference type="EMBL" id="APQ42183.1"/>
    </source>
</evidence>
<accession>A0A1L6BYL9</accession>
<gene>
    <name evidence="2" type="primary">80</name>
    <name evidence="2" type="ORF">PBI_MRMAGOO_80</name>
</gene>
<dbReference type="RefSeq" id="YP_010013986.1">
    <property type="nucleotide sequence ID" value="NC_053515.1"/>
</dbReference>
<feature type="compositionally biased region" description="Basic and acidic residues" evidence="1">
    <location>
        <begin position="106"/>
        <end position="115"/>
    </location>
</feature>
<dbReference type="Proteomes" id="UP000225965">
    <property type="component" value="Segment"/>
</dbReference>
<evidence type="ECO:0008006" key="4">
    <source>
        <dbReference type="Google" id="ProtNLM"/>
    </source>
</evidence>
<dbReference type="GeneID" id="63210643"/>
<organism evidence="2 3">
    <name type="scientific">Mycobacterium phage MrMagoo</name>
    <dbReference type="NCBI Taxonomy" id="1927020"/>
    <lineage>
        <taxon>Viruses</taxon>
        <taxon>Duplodnaviria</taxon>
        <taxon>Heunggongvirae</taxon>
        <taxon>Uroviricota</taxon>
        <taxon>Caudoviricetes</taxon>
        <taxon>Vilmaviridae</taxon>
        <taxon>Mclasvirinae</taxon>
        <taxon>Reyvirus</taxon>
        <taxon>Reyvirus mrmagoo</taxon>
    </lineage>
</organism>
<reference evidence="2 3" key="1">
    <citation type="submission" date="2016-11" db="EMBL/GenBank/DDBJ databases">
        <authorList>
            <person name="Brown T."/>
            <person name="Davidson K."/>
            <person name="Doll Z."/>
            <person name="Jansson R."/>
            <person name="Janyszek T."/>
            <person name="Lwin C."/>
            <person name="Patil S."/>
            <person name="Piper J."/>
            <person name="Rajendiran N."/>
            <person name="Rittenhouse N.L."/>
            <person name="Younker T.P."/>
            <person name="Zhang J."/>
            <person name="Garlena R.A."/>
            <person name="Russell D.A."/>
            <person name="Pope W.H."/>
            <person name="Jacobs-Sera D."/>
            <person name="Hatfull G.F."/>
        </authorList>
    </citation>
    <scope>NUCLEOTIDE SEQUENCE [LARGE SCALE GENOMIC DNA]</scope>
</reference>
<protein>
    <recommendedName>
        <fullName evidence="4">WhiB family transcription factor</fullName>
    </recommendedName>
</protein>
<name>A0A1L6BYL9_9CAUD</name>
<sequence length="115" mass="13142">MSKLWQRADEWTEHAPCAEQIEFIISPEELGPVRTAAVKATCGTCPVRPECIKLNVQPLPVFDKPRIKLASHAMWVAGEWLPDLTKQTSEELEAKRQQLVDSLPMEEARRPYSMR</sequence>
<keyword evidence="3" id="KW-1185">Reference proteome</keyword>
<feature type="region of interest" description="Disordered" evidence="1">
    <location>
        <begin position="95"/>
        <end position="115"/>
    </location>
</feature>
<dbReference type="KEGG" id="vg:63210643"/>